<evidence type="ECO:0000313" key="1">
    <source>
        <dbReference type="EMBL" id="KTC73201.1"/>
    </source>
</evidence>
<comment type="caution">
    <text evidence="1">The sequence shown here is derived from an EMBL/GenBank/DDBJ whole genome shotgun (WGS) entry which is preliminary data.</text>
</comment>
<dbReference type="AlphaFoldDB" id="A0A0W0RQ78"/>
<name>A0A0W0RQ78_LEGBO</name>
<dbReference type="PATRIC" id="fig|447.4.peg.1965"/>
<proteinExistence type="predicted"/>
<protein>
    <submittedName>
        <fullName evidence="1">Uncharacterized protein</fullName>
    </submittedName>
</protein>
<organism evidence="1 2">
    <name type="scientific">Legionella bozemanae</name>
    <name type="common">Fluoribacter bozemanae</name>
    <dbReference type="NCBI Taxonomy" id="447"/>
    <lineage>
        <taxon>Bacteria</taxon>
        <taxon>Pseudomonadati</taxon>
        <taxon>Pseudomonadota</taxon>
        <taxon>Gammaproteobacteria</taxon>
        <taxon>Legionellales</taxon>
        <taxon>Legionellaceae</taxon>
        <taxon>Legionella</taxon>
    </lineage>
</organism>
<keyword evidence="2" id="KW-1185">Reference proteome</keyword>
<sequence>MSYQTCHYCLETKNYFSLRGKSRAKNGKFLCYHLCSSCTQKLIGINSFADKEGRKFFINTVKENAQKIPIYVDE</sequence>
<dbReference type="Proteomes" id="UP000054695">
    <property type="component" value="Unassembled WGS sequence"/>
</dbReference>
<dbReference type="EMBL" id="LNXU01000019">
    <property type="protein sequence ID" value="KTC73201.1"/>
    <property type="molecule type" value="Genomic_DNA"/>
</dbReference>
<gene>
    <name evidence="1" type="ORF">Lboz_1847</name>
</gene>
<reference evidence="1 2" key="1">
    <citation type="submission" date="2015-11" db="EMBL/GenBank/DDBJ databases">
        <title>Genomic analysis of 38 Legionella species identifies large and diverse effector repertoires.</title>
        <authorList>
            <person name="Burstein D."/>
            <person name="Amaro F."/>
            <person name="Zusman T."/>
            <person name="Lifshitz Z."/>
            <person name="Cohen O."/>
            <person name="Gilbert J.A."/>
            <person name="Pupko T."/>
            <person name="Shuman H.A."/>
            <person name="Segal G."/>
        </authorList>
    </citation>
    <scope>NUCLEOTIDE SEQUENCE [LARGE SCALE GENOMIC DNA]</scope>
    <source>
        <strain evidence="1 2">WIGA</strain>
    </source>
</reference>
<accession>A0A0W0RQ78</accession>
<evidence type="ECO:0000313" key="2">
    <source>
        <dbReference type="Proteomes" id="UP000054695"/>
    </source>
</evidence>